<dbReference type="Proteomes" id="UP001597506">
    <property type="component" value="Unassembled WGS sequence"/>
</dbReference>
<comment type="caution">
    <text evidence="1">The sequence shown here is derived from an EMBL/GenBank/DDBJ whole genome shotgun (WGS) entry which is preliminary data.</text>
</comment>
<reference evidence="2" key="1">
    <citation type="journal article" date="2019" name="Int. J. Syst. Evol. Microbiol.">
        <title>The Global Catalogue of Microorganisms (GCM) 10K type strain sequencing project: providing services to taxonomists for standard genome sequencing and annotation.</title>
        <authorList>
            <consortium name="The Broad Institute Genomics Platform"/>
            <consortium name="The Broad Institute Genome Sequencing Center for Infectious Disease"/>
            <person name="Wu L."/>
            <person name="Ma J."/>
        </authorList>
    </citation>
    <scope>NUCLEOTIDE SEQUENCE [LARGE SCALE GENOMIC DNA]</scope>
    <source>
        <strain evidence="2">KCTC 3913</strain>
    </source>
</reference>
<keyword evidence="1" id="KW-0862">Zinc</keyword>
<proteinExistence type="predicted"/>
<sequence length="58" mass="6848">MDRKGIVVKVNELLDTYCNECLLKAHFRKEHGKRKAHRFCIEKCTVGEQLKQFGEQLK</sequence>
<dbReference type="RefSeq" id="WP_377934224.1">
    <property type="nucleotide sequence ID" value="NZ_JBHUMF010000015.1"/>
</dbReference>
<keyword evidence="1" id="KW-0863">Zinc-finger</keyword>
<evidence type="ECO:0000313" key="1">
    <source>
        <dbReference type="EMBL" id="MFD2680608.1"/>
    </source>
</evidence>
<dbReference type="EMBL" id="JBHUMF010000015">
    <property type="protein sequence ID" value="MFD2680608.1"/>
    <property type="molecule type" value="Genomic_DNA"/>
</dbReference>
<dbReference type="InterPro" id="IPR019718">
    <property type="entry name" value="DUF2602"/>
</dbReference>
<evidence type="ECO:0000313" key="2">
    <source>
        <dbReference type="Proteomes" id="UP001597506"/>
    </source>
</evidence>
<gene>
    <name evidence="1" type="ORF">ACFSUL_07535</name>
</gene>
<organism evidence="1 2">
    <name type="scientific">Bacillus seohaeanensis</name>
    <dbReference type="NCBI Taxonomy" id="284580"/>
    <lineage>
        <taxon>Bacteria</taxon>
        <taxon>Bacillati</taxon>
        <taxon>Bacillota</taxon>
        <taxon>Bacilli</taxon>
        <taxon>Bacillales</taxon>
        <taxon>Bacillaceae</taxon>
        <taxon>Bacillus</taxon>
    </lineage>
</organism>
<keyword evidence="1" id="KW-0479">Metal-binding</keyword>
<keyword evidence="2" id="KW-1185">Reference proteome</keyword>
<name>A0ABW5RPK7_9BACI</name>
<dbReference type="Pfam" id="PF10782">
    <property type="entry name" value="zf-C2HCIx2C"/>
    <property type="match status" value="1"/>
</dbReference>
<accession>A0ABW5RPK7</accession>
<protein>
    <submittedName>
        <fullName evidence="1">Zinc-finger domain-containing protein</fullName>
    </submittedName>
</protein>
<dbReference type="GO" id="GO:0008270">
    <property type="term" value="F:zinc ion binding"/>
    <property type="evidence" value="ECO:0007669"/>
    <property type="project" value="UniProtKB-KW"/>
</dbReference>